<keyword evidence="1" id="KW-0805">Transcription regulation</keyword>
<protein>
    <recommendedName>
        <fullName evidence="4">HTH araC/xylS-type domain-containing protein</fullName>
    </recommendedName>
</protein>
<reference evidence="6" key="1">
    <citation type="submission" date="2017-01" db="EMBL/GenBank/DDBJ databases">
        <authorList>
            <person name="Wolfgang W.J."/>
            <person name="Cole J."/>
            <person name="Wroblewski D."/>
            <person name="Mcginnis J."/>
            <person name="Musser K.A."/>
        </authorList>
    </citation>
    <scope>NUCLEOTIDE SEQUENCE [LARGE SCALE GENOMIC DNA]</scope>
    <source>
        <strain evidence="6">DSM 19151</strain>
    </source>
</reference>
<dbReference type="EMBL" id="MTBO01000002">
    <property type="protein sequence ID" value="OSI18568.1"/>
    <property type="molecule type" value="Genomic_DNA"/>
</dbReference>
<evidence type="ECO:0000313" key="5">
    <source>
        <dbReference type="EMBL" id="OSI18568.1"/>
    </source>
</evidence>
<comment type="caution">
    <text evidence="5">The sequence shown here is derived from an EMBL/GenBank/DDBJ whole genome shotgun (WGS) entry which is preliminary data.</text>
</comment>
<keyword evidence="2" id="KW-0238">DNA-binding</keyword>
<dbReference type="InterPro" id="IPR018062">
    <property type="entry name" value="HTH_AraC-typ_CS"/>
</dbReference>
<dbReference type="GO" id="GO:0003700">
    <property type="term" value="F:DNA-binding transcription factor activity"/>
    <property type="evidence" value="ECO:0007669"/>
    <property type="project" value="InterPro"/>
</dbReference>
<dbReference type="PROSITE" id="PS01124">
    <property type="entry name" value="HTH_ARAC_FAMILY_2"/>
    <property type="match status" value="1"/>
</dbReference>
<dbReference type="InterPro" id="IPR018060">
    <property type="entry name" value="HTH_AraC"/>
</dbReference>
<dbReference type="InterPro" id="IPR020449">
    <property type="entry name" value="Tscrpt_reg_AraC-type_HTH"/>
</dbReference>
<dbReference type="Proteomes" id="UP000193118">
    <property type="component" value="Unassembled WGS sequence"/>
</dbReference>
<evidence type="ECO:0000256" key="1">
    <source>
        <dbReference type="ARBA" id="ARBA00023015"/>
    </source>
</evidence>
<accession>A0A1X3DF80</accession>
<dbReference type="Pfam" id="PF12833">
    <property type="entry name" value="HTH_18"/>
    <property type="match status" value="1"/>
</dbReference>
<dbReference type="SUPFAM" id="SSF46689">
    <property type="entry name" value="Homeodomain-like"/>
    <property type="match status" value="1"/>
</dbReference>
<dbReference type="STRING" id="194197.BWD09_02020"/>
<dbReference type="PANTHER" id="PTHR46796">
    <property type="entry name" value="HTH-TYPE TRANSCRIPTIONAL ACTIVATOR RHAS-RELATED"/>
    <property type="match status" value="1"/>
</dbReference>
<evidence type="ECO:0000256" key="3">
    <source>
        <dbReference type="ARBA" id="ARBA00023163"/>
    </source>
</evidence>
<dbReference type="InterPro" id="IPR009057">
    <property type="entry name" value="Homeodomain-like_sf"/>
</dbReference>
<evidence type="ECO:0000256" key="2">
    <source>
        <dbReference type="ARBA" id="ARBA00023125"/>
    </source>
</evidence>
<name>A0A1X3DF80_9NEIS</name>
<evidence type="ECO:0000259" key="4">
    <source>
        <dbReference type="PROSITE" id="PS01124"/>
    </source>
</evidence>
<proteinExistence type="predicted"/>
<organism evidence="5 6">
    <name type="scientific">Neisseria dentiae</name>
    <dbReference type="NCBI Taxonomy" id="194197"/>
    <lineage>
        <taxon>Bacteria</taxon>
        <taxon>Pseudomonadati</taxon>
        <taxon>Pseudomonadota</taxon>
        <taxon>Betaproteobacteria</taxon>
        <taxon>Neisseriales</taxon>
        <taxon>Neisseriaceae</taxon>
        <taxon>Neisseria</taxon>
    </lineage>
</organism>
<keyword evidence="3" id="KW-0804">Transcription</keyword>
<dbReference type="InterPro" id="IPR050204">
    <property type="entry name" value="AraC_XylS_family_regulators"/>
</dbReference>
<keyword evidence="6" id="KW-1185">Reference proteome</keyword>
<dbReference type="Gene3D" id="1.10.10.60">
    <property type="entry name" value="Homeodomain-like"/>
    <property type="match status" value="1"/>
</dbReference>
<dbReference type="PRINTS" id="PR00032">
    <property type="entry name" value="HTHARAC"/>
</dbReference>
<dbReference type="GO" id="GO:0043565">
    <property type="term" value="F:sequence-specific DNA binding"/>
    <property type="evidence" value="ECO:0007669"/>
    <property type="project" value="InterPro"/>
</dbReference>
<sequence>MPHGPKNPQQYPYHNKMIHTAHPVHLSHQHGTVNTYSMLGGLDLKHSELTTVSGICRESGRFYPALRLIFTLEGQSHLRFGSREIRLQADSNRSAACLPINMPEEGCKIFHNGRQRELVLLCSNVWLENMGCPPHILKALRQAHLQPHYLAITPPLSEKIRSLMQTCRRPAPWRALHQTMQSMVLAAEVLQTLFPDHSAKPLSVRLQKLLKLLHDPAAANACLNTLAKACHSNPTTLQQEFQTAFGISIAHYRREYRLQLARNALLQNHSVGEAAALAGYGNPECFSKAFKKLFGRPPSRYRPTGA</sequence>
<dbReference type="SMART" id="SM00342">
    <property type="entry name" value="HTH_ARAC"/>
    <property type="match status" value="1"/>
</dbReference>
<dbReference type="PROSITE" id="PS00041">
    <property type="entry name" value="HTH_ARAC_FAMILY_1"/>
    <property type="match status" value="1"/>
</dbReference>
<dbReference type="AlphaFoldDB" id="A0A1X3DF80"/>
<evidence type="ECO:0000313" key="6">
    <source>
        <dbReference type="Proteomes" id="UP000193118"/>
    </source>
</evidence>
<feature type="domain" description="HTH araC/xylS-type" evidence="4">
    <location>
        <begin position="207"/>
        <end position="304"/>
    </location>
</feature>
<gene>
    <name evidence="5" type="ORF">BWD09_02020</name>
</gene>